<dbReference type="PANTHER" id="PTHR35147">
    <property type="entry name" value="CHEMORECEPTOR GLUTAMINE DEAMIDASE CHED-RELATED"/>
    <property type="match status" value="1"/>
</dbReference>
<dbReference type="PANTHER" id="PTHR35147:SF3">
    <property type="entry name" value="CHEMORECEPTOR GLUTAMINE DEAMIDASE CHED 1-RELATED"/>
    <property type="match status" value="1"/>
</dbReference>
<dbReference type="SUPFAM" id="SSF64438">
    <property type="entry name" value="CNF1/YfiH-like putative cysteine hydrolases"/>
    <property type="match status" value="1"/>
</dbReference>
<dbReference type="EMBL" id="RQFP01000014">
    <property type="protein sequence ID" value="TGK91588.1"/>
    <property type="molecule type" value="Genomic_DNA"/>
</dbReference>
<comment type="caution">
    <text evidence="4">The sequence shown here is derived from an EMBL/GenBank/DDBJ whole genome shotgun (WGS) entry which is preliminary data.</text>
</comment>
<gene>
    <name evidence="3" type="primary">cheD</name>
    <name evidence="4" type="ORF">EHQ30_15375</name>
</gene>
<evidence type="ECO:0000313" key="4">
    <source>
        <dbReference type="EMBL" id="TGK91588.1"/>
    </source>
</evidence>
<name>A0A2M9Y2P2_9LEPT</name>
<dbReference type="InterPro" id="IPR011324">
    <property type="entry name" value="Cytotoxic_necrot_fac-like_cat"/>
</dbReference>
<evidence type="ECO:0000313" key="5">
    <source>
        <dbReference type="Proteomes" id="UP000297891"/>
    </source>
</evidence>
<dbReference type="CDD" id="cd16352">
    <property type="entry name" value="CheD"/>
    <property type="match status" value="1"/>
</dbReference>
<comment type="catalytic activity">
    <reaction evidence="3">
        <text>L-glutaminyl-[protein] + H2O = L-glutamyl-[protein] + NH4(+)</text>
        <dbReference type="Rhea" id="RHEA:16441"/>
        <dbReference type="Rhea" id="RHEA-COMP:10207"/>
        <dbReference type="Rhea" id="RHEA-COMP:10208"/>
        <dbReference type="ChEBI" id="CHEBI:15377"/>
        <dbReference type="ChEBI" id="CHEBI:28938"/>
        <dbReference type="ChEBI" id="CHEBI:29973"/>
        <dbReference type="ChEBI" id="CHEBI:30011"/>
        <dbReference type="EC" id="3.5.1.44"/>
    </reaction>
</comment>
<dbReference type="HAMAP" id="MF_01440">
    <property type="entry name" value="CheD"/>
    <property type="match status" value="1"/>
</dbReference>
<dbReference type="AlphaFoldDB" id="A0A2M9Y2P2"/>
<dbReference type="Pfam" id="PF03975">
    <property type="entry name" value="CheD"/>
    <property type="match status" value="1"/>
</dbReference>
<dbReference type="EC" id="3.5.1.44" evidence="3"/>
<dbReference type="GO" id="GO:0050568">
    <property type="term" value="F:protein-glutamine glutaminase activity"/>
    <property type="evidence" value="ECO:0007669"/>
    <property type="project" value="UniProtKB-UniRule"/>
</dbReference>
<keyword evidence="2 3" id="KW-0378">Hydrolase</keyword>
<organism evidence="4 5">
    <name type="scientific">Leptospira brenneri</name>
    <dbReference type="NCBI Taxonomy" id="2023182"/>
    <lineage>
        <taxon>Bacteria</taxon>
        <taxon>Pseudomonadati</taxon>
        <taxon>Spirochaetota</taxon>
        <taxon>Spirochaetia</taxon>
        <taxon>Leptospirales</taxon>
        <taxon>Leptospiraceae</taxon>
        <taxon>Leptospira</taxon>
    </lineage>
</organism>
<proteinExistence type="inferred from homology"/>
<comment type="function">
    <text evidence="3">Probably deamidates glutamine residues to glutamate on methyl-accepting chemotaxis receptors (MCPs), playing an important role in chemotaxis.</text>
</comment>
<keyword evidence="5" id="KW-1185">Reference proteome</keyword>
<dbReference type="GO" id="GO:0006935">
    <property type="term" value="P:chemotaxis"/>
    <property type="evidence" value="ECO:0007669"/>
    <property type="project" value="UniProtKB-UniRule"/>
</dbReference>
<protein>
    <recommendedName>
        <fullName evidence="3">Probable chemoreceptor glutamine deamidase CheD</fullName>
        <ecNumber evidence="3">3.5.1.44</ecNumber>
    </recommendedName>
</protein>
<dbReference type="OrthoDB" id="9807202at2"/>
<accession>A0A2M9Y2P2</accession>
<keyword evidence="1 3" id="KW-0145">Chemotaxis</keyword>
<evidence type="ECO:0000256" key="2">
    <source>
        <dbReference type="ARBA" id="ARBA00022801"/>
    </source>
</evidence>
<dbReference type="InterPro" id="IPR005659">
    <property type="entry name" value="Chemorcpt_Glu_NH3ase_CheD"/>
</dbReference>
<comment type="similarity">
    <text evidence="3">Belongs to the CheD family.</text>
</comment>
<dbReference type="Proteomes" id="UP000297891">
    <property type="component" value="Unassembled WGS sequence"/>
</dbReference>
<reference evidence="4" key="1">
    <citation type="journal article" date="2019" name="PLoS Negl. Trop. Dis.">
        <title>Revisiting the worldwide diversity of Leptospira species in the environment.</title>
        <authorList>
            <person name="Vincent A.T."/>
            <person name="Schiettekatte O."/>
            <person name="Bourhy P."/>
            <person name="Veyrier F.J."/>
            <person name="Picardeau M."/>
        </authorList>
    </citation>
    <scope>NUCLEOTIDE SEQUENCE [LARGE SCALE GENOMIC DNA]</scope>
    <source>
        <strain evidence="4">201800277</strain>
    </source>
</reference>
<dbReference type="Gene3D" id="3.30.1330.200">
    <property type="match status" value="1"/>
</dbReference>
<evidence type="ECO:0000256" key="3">
    <source>
        <dbReference type="HAMAP-Rule" id="MF_01440"/>
    </source>
</evidence>
<sequence>MESPREVIDRYLNPGEIFFGGSTFRVRTLLGSCVSIILWHPTRQIGGMCHYLLPTPAELHSANTHKYGVDAFTFFLSEIKKHRSSPKEFYAKIFGGSNMFLHEEREILKDKSSSQVGTRNADFAKKILEENQIKIISEDVGGSLSRKVYFSVWDGEVWVEKK</sequence>
<evidence type="ECO:0000256" key="1">
    <source>
        <dbReference type="ARBA" id="ARBA00022500"/>
    </source>
</evidence>
<dbReference type="InterPro" id="IPR038592">
    <property type="entry name" value="CheD-like_sf"/>
</dbReference>
<dbReference type="RefSeq" id="WP_100790161.1">
    <property type="nucleotide sequence ID" value="NZ_NPDQ01000003.1"/>
</dbReference>